<dbReference type="AlphaFoldDB" id="A0AA40F3W9"/>
<keyword evidence="1" id="KW-0732">Signal</keyword>
<evidence type="ECO:0000313" key="2">
    <source>
        <dbReference type="EMBL" id="KAK0750713.1"/>
    </source>
</evidence>
<keyword evidence="3" id="KW-1185">Reference proteome</keyword>
<evidence type="ECO:0000256" key="1">
    <source>
        <dbReference type="SAM" id="SignalP"/>
    </source>
</evidence>
<proteinExistence type="predicted"/>
<comment type="caution">
    <text evidence="2">The sequence shown here is derived from an EMBL/GenBank/DDBJ whole genome shotgun (WGS) entry which is preliminary data.</text>
</comment>
<sequence length="153" mass="16811">MSIAMLAGVVRVTAAAYWAMSRRRGAGRIGGGCNSWRHHAPSVTQVSWKASRRADRPCAVYPEVIEIPAWLQVVGPRCPHFSLRTSSQRPSLNLCTIAPADSRGQENYWAAADTCGDDIAHVPGCRLGSVWTEEDGRGGTQRDTDERCQFRRA</sequence>
<feature type="signal peptide" evidence="1">
    <location>
        <begin position="1"/>
        <end position="15"/>
    </location>
</feature>
<feature type="chain" id="PRO_5041396632" description="Secreted protein" evidence="1">
    <location>
        <begin position="16"/>
        <end position="153"/>
    </location>
</feature>
<protein>
    <recommendedName>
        <fullName evidence="4">Secreted protein</fullName>
    </recommendedName>
</protein>
<dbReference type="EMBL" id="JAUKUD010000002">
    <property type="protein sequence ID" value="KAK0750713.1"/>
    <property type="molecule type" value="Genomic_DNA"/>
</dbReference>
<reference evidence="2" key="1">
    <citation type="submission" date="2023-06" db="EMBL/GenBank/DDBJ databases">
        <title>Genome-scale phylogeny and comparative genomics of the fungal order Sordariales.</title>
        <authorList>
            <consortium name="Lawrence Berkeley National Laboratory"/>
            <person name="Hensen N."/>
            <person name="Bonometti L."/>
            <person name="Westerberg I."/>
            <person name="Brannstrom I.O."/>
            <person name="Guillou S."/>
            <person name="Cros-Aarteil S."/>
            <person name="Calhoun S."/>
            <person name="Haridas S."/>
            <person name="Kuo A."/>
            <person name="Mondo S."/>
            <person name="Pangilinan J."/>
            <person name="Riley R."/>
            <person name="LaButti K."/>
            <person name="Andreopoulos B."/>
            <person name="Lipzen A."/>
            <person name="Chen C."/>
            <person name="Yanf M."/>
            <person name="Daum C."/>
            <person name="Ng V."/>
            <person name="Clum A."/>
            <person name="Steindorff A."/>
            <person name="Ohm R."/>
            <person name="Martin F."/>
            <person name="Silar P."/>
            <person name="Natvig D."/>
            <person name="Lalanne C."/>
            <person name="Gautier V."/>
            <person name="Ament-velasquez S.L."/>
            <person name="Kruys A."/>
            <person name="Hutchinson M.I."/>
            <person name="Powell A.J."/>
            <person name="Barry K."/>
            <person name="Miller A.N."/>
            <person name="Grigoriev I.V."/>
            <person name="Debuchy R."/>
            <person name="Gladieux P."/>
            <person name="Thoren M.H."/>
            <person name="Johannesson H."/>
        </authorList>
    </citation>
    <scope>NUCLEOTIDE SEQUENCE</scope>
    <source>
        <strain evidence="2">SMH3187-1</strain>
    </source>
</reference>
<dbReference type="Proteomes" id="UP001172155">
    <property type="component" value="Unassembled WGS sequence"/>
</dbReference>
<accession>A0AA40F3W9</accession>
<name>A0AA40F3W9_9PEZI</name>
<gene>
    <name evidence="2" type="ORF">B0T18DRAFT_55033</name>
</gene>
<organism evidence="2 3">
    <name type="scientific">Schizothecium vesticola</name>
    <dbReference type="NCBI Taxonomy" id="314040"/>
    <lineage>
        <taxon>Eukaryota</taxon>
        <taxon>Fungi</taxon>
        <taxon>Dikarya</taxon>
        <taxon>Ascomycota</taxon>
        <taxon>Pezizomycotina</taxon>
        <taxon>Sordariomycetes</taxon>
        <taxon>Sordariomycetidae</taxon>
        <taxon>Sordariales</taxon>
        <taxon>Schizotheciaceae</taxon>
        <taxon>Schizothecium</taxon>
    </lineage>
</organism>
<evidence type="ECO:0000313" key="3">
    <source>
        <dbReference type="Proteomes" id="UP001172155"/>
    </source>
</evidence>
<evidence type="ECO:0008006" key="4">
    <source>
        <dbReference type="Google" id="ProtNLM"/>
    </source>
</evidence>